<dbReference type="Proteomes" id="UP000035016">
    <property type="component" value="Chromosome Chromosome"/>
</dbReference>
<dbReference type="SUPFAM" id="SSF160104">
    <property type="entry name" value="Acetoacetate decarboxylase-like"/>
    <property type="match status" value="1"/>
</dbReference>
<reference evidence="1 2" key="1">
    <citation type="submission" date="2015-02" db="EMBL/GenBank/DDBJ databases">
        <authorList>
            <person name="Gomez-Escribano P.J."/>
        </authorList>
    </citation>
    <scope>NUCLEOTIDE SEQUENCE [LARGE SCALE GENOMIC DNA]</scope>
    <source>
        <strain evidence="2">C34 (DSM 42122 / NRRL B-24963)</strain>
    </source>
</reference>
<dbReference type="InterPro" id="IPR023375">
    <property type="entry name" value="ADC_dom_sf"/>
</dbReference>
<dbReference type="Gene3D" id="2.40.400.10">
    <property type="entry name" value="Acetoacetate decarboxylase-like"/>
    <property type="match status" value="1"/>
</dbReference>
<dbReference type="InterPro" id="IPR010451">
    <property type="entry name" value="Acetoacetate_decarboxylase"/>
</dbReference>
<gene>
    <name evidence="1" type="primary">sle_62410</name>
</gene>
<evidence type="ECO:0000313" key="1">
    <source>
        <dbReference type="EMBL" id="CQR65696.1"/>
    </source>
</evidence>
<protein>
    <submittedName>
        <fullName evidence="1">Acetoacetate Decarboxylase</fullName>
    </submittedName>
</protein>
<dbReference type="AlphaFoldDB" id="A0A0F7W8W3"/>
<organism evidence="1 2">
    <name type="scientific">Streptomyces leeuwenhoekii</name>
    <dbReference type="NCBI Taxonomy" id="1437453"/>
    <lineage>
        <taxon>Bacteria</taxon>
        <taxon>Bacillati</taxon>
        <taxon>Actinomycetota</taxon>
        <taxon>Actinomycetes</taxon>
        <taxon>Kitasatosporales</taxon>
        <taxon>Streptomycetaceae</taxon>
        <taxon>Streptomyces</taxon>
    </lineage>
</organism>
<dbReference type="Pfam" id="PF06314">
    <property type="entry name" value="ADC"/>
    <property type="match status" value="1"/>
</dbReference>
<dbReference type="GO" id="GO:0016829">
    <property type="term" value="F:lyase activity"/>
    <property type="evidence" value="ECO:0007669"/>
    <property type="project" value="InterPro"/>
</dbReference>
<accession>A0A0F7W8W3</accession>
<sequence length="218" mass="24252">MTYPPEPWYLEGRLYLSVWLTPRHESAGILPPGVRPVTLAGRALVGTAWAVYEGDGVLRYREVLRAILVRRRCRPLVTITGIWVDSEESRAGGRALWGVPKEPAVFTVTGRDRFSARARAAHGRECAARFRALTRTSLRLPVAFRVAQIREGRLHITPVRCRGRIRPARASWDLGALGQGGGPRRPRPLLSLLYEDARMLFGDVPPHPVPGNRARGDG</sequence>
<name>A0A0F7W8W3_STRLW</name>
<dbReference type="RefSeq" id="WP_047122205.1">
    <property type="nucleotide sequence ID" value="NZ_AZSD01000140.1"/>
</dbReference>
<dbReference type="EMBL" id="LN831790">
    <property type="protein sequence ID" value="CQR65696.1"/>
    <property type="molecule type" value="Genomic_DNA"/>
</dbReference>
<evidence type="ECO:0000313" key="2">
    <source>
        <dbReference type="Proteomes" id="UP000035016"/>
    </source>
</evidence>
<proteinExistence type="predicted"/>
<dbReference type="KEGG" id="sle:sle_62410"/>